<dbReference type="EMBL" id="JADIXZ010000004">
    <property type="protein sequence ID" value="MBK6301071.1"/>
    <property type="molecule type" value="Genomic_DNA"/>
</dbReference>
<dbReference type="AlphaFoldDB" id="A0A935CFH5"/>
<comment type="caution">
    <text evidence="1">The sequence shown here is derived from an EMBL/GenBank/DDBJ whole genome shotgun (WGS) entry which is preliminary data.</text>
</comment>
<name>A0A935CFH5_9MICO</name>
<evidence type="ECO:0000313" key="2">
    <source>
        <dbReference type="EMBL" id="MBK7271802.1"/>
    </source>
</evidence>
<dbReference type="EMBL" id="JADJIB010000001">
    <property type="protein sequence ID" value="MBK7271802.1"/>
    <property type="molecule type" value="Genomic_DNA"/>
</dbReference>
<dbReference type="Gene3D" id="3.40.50.720">
    <property type="entry name" value="NAD(P)-binding Rossmann-like Domain"/>
    <property type="match status" value="1"/>
</dbReference>
<dbReference type="Proteomes" id="UP000726105">
    <property type="component" value="Unassembled WGS sequence"/>
</dbReference>
<sequence length="320" mass="32997">MSRHVVVGAGGIGRATSLALAEAGHEVVLASKSGVGRELPGVKRVAVDATDRRALTALAEGAASLVNAVNPPTYTHWDRDWPPMAAAFLTAAQASGAGLVTIGNLYGYGPVDGPIHPGLPLAATGVKSRVRAQMWADALAAHQAGRVKATEVRASDYFGPDIQPQASVLQRFVFGPAAAGKAVRPFDGSPDAPHSWSYVPDIGAVAAALATSDLGWGRAWHVPSGMPRSLAQAAADAAAFAGHPAPAIRPVAPWVRGLLGTFVPVIRELDETAYQRERAFVIEAAETESTFGVTATPWQDALAATLTAMGVVPAVASSRV</sequence>
<protein>
    <submittedName>
        <fullName evidence="1">NAD-dependent epimerase</fullName>
    </submittedName>
</protein>
<organism evidence="1 4">
    <name type="scientific">Candidatus Phosphoribacter hodrii</name>
    <dbReference type="NCBI Taxonomy" id="2953743"/>
    <lineage>
        <taxon>Bacteria</taxon>
        <taxon>Bacillati</taxon>
        <taxon>Actinomycetota</taxon>
        <taxon>Actinomycetes</taxon>
        <taxon>Micrococcales</taxon>
        <taxon>Dermatophilaceae</taxon>
        <taxon>Candidatus Phosphoribacter</taxon>
    </lineage>
</organism>
<evidence type="ECO:0000313" key="1">
    <source>
        <dbReference type="EMBL" id="MBK6301071.1"/>
    </source>
</evidence>
<dbReference type="EMBL" id="JADKGK010000024">
    <property type="protein sequence ID" value="MBL0005104.1"/>
    <property type="molecule type" value="Genomic_DNA"/>
</dbReference>
<evidence type="ECO:0000313" key="5">
    <source>
        <dbReference type="Proteomes" id="UP000726105"/>
    </source>
</evidence>
<reference evidence="4 5" key="1">
    <citation type="submission" date="2020-10" db="EMBL/GenBank/DDBJ databases">
        <title>Connecting structure to function with the recovery of over 1000 high-quality activated sludge metagenome-assembled genomes encoding full-length rRNA genes using long-read sequencing.</title>
        <authorList>
            <person name="Singleton C.M."/>
            <person name="Petriglieri F."/>
            <person name="Kristensen J.M."/>
            <person name="Kirkegaard R.H."/>
            <person name="Michaelsen T.Y."/>
            <person name="Andersen M.H."/>
            <person name="Karst S.M."/>
            <person name="Dueholm M.S."/>
            <person name="Nielsen P.H."/>
            <person name="Albertsen M."/>
        </authorList>
    </citation>
    <scope>NUCLEOTIDE SEQUENCE [LARGE SCALE GENOMIC DNA]</scope>
    <source>
        <strain evidence="1">AalE_18-Q3-R2-46_BAT3C.188</strain>
        <strain evidence="2">Ega_18-Q3-R5-49_MAXAC.001</strain>
        <strain evidence="3">Ribe_18-Q3-R11-54_MAXAC.001</strain>
    </source>
</reference>
<evidence type="ECO:0000313" key="4">
    <source>
        <dbReference type="Proteomes" id="UP000718281"/>
    </source>
</evidence>
<proteinExistence type="predicted"/>
<gene>
    <name evidence="1" type="ORF">IPF40_08455</name>
    <name evidence="2" type="ORF">IPI13_01055</name>
    <name evidence="3" type="ORF">IPP00_14390</name>
</gene>
<dbReference type="InterPro" id="IPR036291">
    <property type="entry name" value="NAD(P)-bd_dom_sf"/>
</dbReference>
<dbReference type="Proteomes" id="UP000718281">
    <property type="component" value="Unassembled WGS sequence"/>
</dbReference>
<evidence type="ECO:0000313" key="3">
    <source>
        <dbReference type="EMBL" id="MBL0005104.1"/>
    </source>
</evidence>
<accession>A0A935CFH5</accession>
<dbReference type="Proteomes" id="UP000886632">
    <property type="component" value="Unassembled WGS sequence"/>
</dbReference>
<dbReference type="SUPFAM" id="SSF51735">
    <property type="entry name" value="NAD(P)-binding Rossmann-fold domains"/>
    <property type="match status" value="1"/>
</dbReference>